<evidence type="ECO:0000256" key="6">
    <source>
        <dbReference type="ARBA" id="ARBA00023136"/>
    </source>
</evidence>
<evidence type="ECO:0000256" key="5">
    <source>
        <dbReference type="ARBA" id="ARBA00023133"/>
    </source>
</evidence>
<dbReference type="PANTHER" id="PTHR43448:SF2">
    <property type="entry name" value="PROTOHEME IX FARNESYLTRANSFERASE, MITOCHONDRIAL"/>
    <property type="match status" value="1"/>
</dbReference>
<keyword evidence="3 8" id="KW-0812">Transmembrane</keyword>
<dbReference type="HAMAP" id="MF_00154">
    <property type="entry name" value="CyoE_CtaB"/>
    <property type="match status" value="1"/>
</dbReference>
<dbReference type="GO" id="GO:0048034">
    <property type="term" value="P:heme O biosynthetic process"/>
    <property type="evidence" value="ECO:0007669"/>
    <property type="project" value="UniProtKB-UniRule"/>
</dbReference>
<keyword evidence="6 8" id="KW-0472">Membrane</keyword>
<keyword evidence="8" id="KW-1003">Cell membrane</keyword>
<evidence type="ECO:0000256" key="1">
    <source>
        <dbReference type="ARBA" id="ARBA00004141"/>
    </source>
</evidence>
<dbReference type="Pfam" id="PF01040">
    <property type="entry name" value="UbiA"/>
    <property type="match status" value="1"/>
</dbReference>
<feature type="transmembrane region" description="Helical" evidence="8">
    <location>
        <begin position="117"/>
        <end position="134"/>
    </location>
</feature>
<dbReference type="EMBL" id="UGGP01000001">
    <property type="protein sequence ID" value="STO08575.1"/>
    <property type="molecule type" value="Genomic_DNA"/>
</dbReference>
<proteinExistence type="inferred from homology"/>
<keyword evidence="2 8" id="KW-0808">Transferase</keyword>
<dbReference type="AlphaFoldDB" id="A0A377FVX1"/>
<dbReference type="UniPathway" id="UPA00834">
    <property type="reaction ID" value="UER00712"/>
</dbReference>
<comment type="miscellaneous">
    <text evidence="8">Carbon 2 of the heme B porphyrin ring is defined according to the Fischer nomenclature.</text>
</comment>
<accession>A0A377FVX1</accession>
<evidence type="ECO:0000313" key="9">
    <source>
        <dbReference type="EMBL" id="STO08575.1"/>
    </source>
</evidence>
<feature type="transmembrane region" description="Helical" evidence="8">
    <location>
        <begin position="190"/>
        <end position="211"/>
    </location>
</feature>
<evidence type="ECO:0000256" key="2">
    <source>
        <dbReference type="ARBA" id="ARBA00022679"/>
    </source>
</evidence>
<dbReference type="InterPro" id="IPR000537">
    <property type="entry name" value="UbiA_prenyltransferase"/>
</dbReference>
<evidence type="ECO:0000256" key="3">
    <source>
        <dbReference type="ARBA" id="ARBA00022692"/>
    </source>
</evidence>
<comment type="pathway">
    <text evidence="8">Porphyrin-containing compound metabolism; heme O biosynthesis; heme O from protoheme: step 1/1.</text>
</comment>
<evidence type="ECO:0000256" key="4">
    <source>
        <dbReference type="ARBA" id="ARBA00022989"/>
    </source>
</evidence>
<organism evidence="9 10">
    <name type="scientific">Exiguobacterium aurantiacum</name>
    <dbReference type="NCBI Taxonomy" id="33987"/>
    <lineage>
        <taxon>Bacteria</taxon>
        <taxon>Bacillati</taxon>
        <taxon>Bacillota</taxon>
        <taxon>Bacilli</taxon>
        <taxon>Bacillales</taxon>
        <taxon>Bacillales Family XII. Incertae Sedis</taxon>
        <taxon>Exiguobacterium</taxon>
    </lineage>
</organism>
<dbReference type="InterPro" id="IPR030470">
    <property type="entry name" value="UbiA_prenylTrfase_CS"/>
</dbReference>
<feature type="transmembrane region" description="Helical" evidence="8">
    <location>
        <begin position="66"/>
        <end position="91"/>
    </location>
</feature>
<keyword evidence="4 8" id="KW-1133">Transmembrane helix</keyword>
<sequence>MWGVSMTKVNPGMMAEVEYTESASFRDYVALAKMGIVRANLLLVFAGFFVAATYQSDTPVLYLFEVWPQLLLTMLGSALVISGSCYLNNFVDRDIDYLMGRTDDRPSVTGKISGERILLLGLTQLAVGTFMLLIVSYVAAVFGLIGAFFYVVIYTMWLKRTHTLNTVVGSISGAVPPLIGWAAIDPALHIDAWLMFLVMFLWQPPHFLALAMRRVEEYRAAGIPMLPVVNGFAITKRQIIWWIATLIPASLLFMHYGTVYVIIAAGLGGYWLYLGLKGFKAEDEIKWANKMFFFSLIYLVVWIVALMLTALPSS</sequence>
<reference evidence="9 10" key="1">
    <citation type="submission" date="2018-06" db="EMBL/GenBank/DDBJ databases">
        <authorList>
            <consortium name="Pathogen Informatics"/>
            <person name="Doyle S."/>
        </authorList>
    </citation>
    <scope>NUCLEOTIDE SEQUENCE [LARGE SCALE GENOMIC DNA]</scope>
    <source>
        <strain evidence="9 10">NCTC13163</strain>
    </source>
</reference>
<dbReference type="PROSITE" id="PS00943">
    <property type="entry name" value="UBIA"/>
    <property type="match status" value="1"/>
</dbReference>
<feature type="transmembrane region" description="Helical" evidence="8">
    <location>
        <begin position="164"/>
        <end position="184"/>
    </location>
</feature>
<feature type="transmembrane region" description="Helical" evidence="8">
    <location>
        <begin position="140"/>
        <end position="157"/>
    </location>
</feature>
<gene>
    <name evidence="9" type="primary">ctaB2</name>
    <name evidence="8" type="synonym">ctaB</name>
    <name evidence="9" type="ORF">NCTC13163_01948</name>
</gene>
<comment type="subunit">
    <text evidence="8">Interacts with CtaA.</text>
</comment>
<comment type="catalytic activity">
    <reaction evidence="7 8">
        <text>heme b + (2E,6E)-farnesyl diphosphate + H2O = Fe(II)-heme o + diphosphate</text>
        <dbReference type="Rhea" id="RHEA:28070"/>
        <dbReference type="ChEBI" id="CHEBI:15377"/>
        <dbReference type="ChEBI" id="CHEBI:33019"/>
        <dbReference type="ChEBI" id="CHEBI:60344"/>
        <dbReference type="ChEBI" id="CHEBI:60530"/>
        <dbReference type="ChEBI" id="CHEBI:175763"/>
        <dbReference type="EC" id="2.5.1.141"/>
    </reaction>
</comment>
<dbReference type="InterPro" id="IPR044878">
    <property type="entry name" value="UbiA_sf"/>
</dbReference>
<dbReference type="Gene3D" id="1.10.357.140">
    <property type="entry name" value="UbiA prenyltransferase"/>
    <property type="match status" value="1"/>
</dbReference>
<evidence type="ECO:0000313" key="10">
    <source>
        <dbReference type="Proteomes" id="UP000254060"/>
    </source>
</evidence>
<dbReference type="Proteomes" id="UP000254060">
    <property type="component" value="Unassembled WGS sequence"/>
</dbReference>
<dbReference type="EC" id="2.5.1.141" evidence="8"/>
<dbReference type="GO" id="GO:0005886">
    <property type="term" value="C:plasma membrane"/>
    <property type="evidence" value="ECO:0007669"/>
    <property type="project" value="UniProtKB-SubCell"/>
</dbReference>
<dbReference type="NCBIfam" id="TIGR01473">
    <property type="entry name" value="cyoE_ctaB"/>
    <property type="match status" value="1"/>
</dbReference>
<comment type="function">
    <text evidence="8">Converts heme B (protoheme IX) to heme O by substitution of the vinyl group on carbon 2 of heme B porphyrin ring with a hydroxyethyl farnesyl side group.</text>
</comment>
<dbReference type="CDD" id="cd13957">
    <property type="entry name" value="PT_UbiA_Cox10"/>
    <property type="match status" value="1"/>
</dbReference>
<name>A0A377FVX1_9BACL</name>
<feature type="transmembrane region" description="Helical" evidence="8">
    <location>
        <begin position="292"/>
        <end position="311"/>
    </location>
</feature>
<feature type="transmembrane region" description="Helical" evidence="8">
    <location>
        <begin position="239"/>
        <end position="272"/>
    </location>
</feature>
<feature type="transmembrane region" description="Helical" evidence="8">
    <location>
        <begin position="35"/>
        <end position="54"/>
    </location>
</feature>
<keyword evidence="5 8" id="KW-0350">Heme biosynthesis</keyword>
<dbReference type="InterPro" id="IPR006369">
    <property type="entry name" value="Protohaem_IX_farnesylTrfase"/>
</dbReference>
<comment type="similarity">
    <text evidence="8">Belongs to the UbiA prenyltransferase family. Protoheme IX farnesyltransferase subfamily.</text>
</comment>
<dbReference type="GO" id="GO:0008495">
    <property type="term" value="F:protoheme IX farnesyltransferase activity"/>
    <property type="evidence" value="ECO:0007669"/>
    <property type="project" value="UniProtKB-UniRule"/>
</dbReference>
<dbReference type="PANTHER" id="PTHR43448">
    <property type="entry name" value="PROTOHEME IX FARNESYLTRANSFERASE, MITOCHONDRIAL"/>
    <property type="match status" value="1"/>
</dbReference>
<evidence type="ECO:0000256" key="7">
    <source>
        <dbReference type="ARBA" id="ARBA00047690"/>
    </source>
</evidence>
<dbReference type="STRING" id="1397694.GCA_000702585_02441"/>
<comment type="subcellular location">
    <subcellularLocation>
        <location evidence="8">Cell membrane</location>
        <topology evidence="8">Multi-pass membrane protein</topology>
    </subcellularLocation>
    <subcellularLocation>
        <location evidence="1">Membrane</location>
        <topology evidence="1">Multi-pass membrane protein</topology>
    </subcellularLocation>
</comment>
<protein>
    <recommendedName>
        <fullName evidence="8">Protoheme IX farnesyltransferase</fullName>
        <ecNumber evidence="8">2.5.1.141</ecNumber>
    </recommendedName>
    <alternativeName>
        <fullName evidence="8">Heme B farnesyltransferase</fullName>
    </alternativeName>
    <alternativeName>
        <fullName evidence="8">Heme O synthase</fullName>
    </alternativeName>
</protein>
<evidence type="ECO:0000256" key="8">
    <source>
        <dbReference type="HAMAP-Rule" id="MF_00154"/>
    </source>
</evidence>